<evidence type="ECO:0000313" key="7">
    <source>
        <dbReference type="EMBL" id="RGW34082.1"/>
    </source>
</evidence>
<dbReference type="EMBL" id="QSAF01000008">
    <property type="protein sequence ID" value="RGW34082.1"/>
    <property type="molecule type" value="Genomic_DNA"/>
</dbReference>
<gene>
    <name evidence="5" type="ORF">AA415_02425</name>
    <name evidence="9" type="ORF">DW668_17095</name>
    <name evidence="8" type="ORF">DW889_07405</name>
    <name evidence="7" type="ORF">DWV77_08650</name>
    <name evidence="6" type="ORF">DWY65_10370</name>
    <name evidence="4" type="ORF">F9950_09410</name>
    <name evidence="3" type="ORF">F9958_13295</name>
    <name evidence="2" type="ORF">F9962_06105</name>
</gene>
<reference evidence="5 10" key="1">
    <citation type="journal article" date="2016" name="BMC Genomics">
        <title>Type VI secretion systems of human gut Bacteroidales segregate into three genetic architectures, two of which are contained on mobile genetic elements.</title>
        <authorList>
            <person name="Coyne M.J."/>
            <person name="Roelofs K.G."/>
            <person name="Comstock L.E."/>
        </authorList>
    </citation>
    <scope>NUCLEOTIDE SEQUENCE [LARGE SCALE GENOMIC DNA]</scope>
    <source>
        <strain evidence="5 10">CL09T03C01</strain>
    </source>
</reference>
<dbReference type="Proteomes" id="UP000440773">
    <property type="component" value="Unassembled WGS sequence"/>
</dbReference>
<evidence type="ECO:0000313" key="8">
    <source>
        <dbReference type="EMBL" id="RHB29702.1"/>
    </source>
</evidence>
<dbReference type="Proteomes" id="UP000285150">
    <property type="component" value="Unassembled WGS sequence"/>
</dbReference>
<organism evidence="5 10">
    <name type="scientific">Bacteroides stercoris</name>
    <dbReference type="NCBI Taxonomy" id="46506"/>
    <lineage>
        <taxon>Bacteria</taxon>
        <taxon>Pseudomonadati</taxon>
        <taxon>Bacteroidota</taxon>
        <taxon>Bacteroidia</taxon>
        <taxon>Bacteroidales</taxon>
        <taxon>Bacteroidaceae</taxon>
        <taxon>Bacteroides</taxon>
    </lineage>
</organism>
<evidence type="ECO:0000313" key="11">
    <source>
        <dbReference type="Proteomes" id="UP000283310"/>
    </source>
</evidence>
<dbReference type="EMBL" id="QRTW01000016">
    <property type="protein sequence ID" value="RGR12529.1"/>
    <property type="molecule type" value="Genomic_DNA"/>
</dbReference>
<evidence type="ECO:0000313" key="4">
    <source>
        <dbReference type="EMBL" id="KAB5327577.1"/>
    </source>
</evidence>
<name>A0A108T541_BACSE</name>
<dbReference type="Proteomes" id="UP000056419">
    <property type="component" value="Unassembled WGS sequence"/>
</dbReference>
<reference evidence="15 16" key="4">
    <citation type="journal article" date="2019" name="Nat. Med.">
        <title>A library of human gut bacterial isolates paired with longitudinal multiomics data enables mechanistic microbiome research.</title>
        <authorList>
            <person name="Poyet M."/>
            <person name="Groussin M."/>
            <person name="Gibbons S.M."/>
            <person name="Avila-Pacheco J."/>
            <person name="Jiang X."/>
            <person name="Kearney S.M."/>
            <person name="Perrotta A.R."/>
            <person name="Berdy B."/>
            <person name="Zhao S."/>
            <person name="Lieberman T.D."/>
            <person name="Swanson P.K."/>
            <person name="Smith M."/>
            <person name="Roesemann S."/>
            <person name="Alexander J.E."/>
            <person name="Rich S.A."/>
            <person name="Livny J."/>
            <person name="Vlamakis H."/>
            <person name="Clish C."/>
            <person name="Bullock K."/>
            <person name="Deik A."/>
            <person name="Scott J."/>
            <person name="Pierce K.A."/>
            <person name="Xavier R.J."/>
            <person name="Alm E.J."/>
        </authorList>
    </citation>
    <scope>NUCLEOTIDE SEQUENCE [LARGE SCALE GENOMIC DNA]</scope>
    <source>
        <strain evidence="2 16">BIOML-A17</strain>
        <strain evidence="4 15">BIOML-A2</strain>
        <strain evidence="3 17">BIOML-A6</strain>
    </source>
</reference>
<reference evidence="5" key="2">
    <citation type="submission" date="2016-01" db="EMBL/GenBank/DDBJ databases">
        <authorList>
            <person name="McClelland M."/>
            <person name="Jain A."/>
            <person name="Saraogi P."/>
            <person name="Mendelson R."/>
            <person name="Westerman R."/>
            <person name="SanMiguel P."/>
            <person name="Csonka L."/>
        </authorList>
    </citation>
    <scope>NUCLEOTIDE SEQUENCE</scope>
    <source>
        <strain evidence="5">CL09T03C01</strain>
    </source>
</reference>
<evidence type="ECO:0000313" key="3">
    <source>
        <dbReference type="EMBL" id="KAB5312107.1"/>
    </source>
</evidence>
<accession>A0A108T541</accession>
<feature type="transmembrane region" description="Helical" evidence="1">
    <location>
        <begin position="114"/>
        <end position="140"/>
    </location>
</feature>
<dbReference type="Proteomes" id="UP000283482">
    <property type="component" value="Unassembled WGS sequence"/>
</dbReference>
<keyword evidence="10" id="KW-1185">Reference proteome</keyword>
<dbReference type="EMBL" id="WCLE01000032">
    <property type="protein sequence ID" value="KAB5312107.1"/>
    <property type="molecule type" value="Genomic_DNA"/>
</dbReference>
<evidence type="ECO:0000313" key="16">
    <source>
        <dbReference type="Proteomes" id="UP000440773"/>
    </source>
</evidence>
<keyword evidence="1" id="KW-0472">Membrane</keyword>
<evidence type="ECO:0000313" key="12">
    <source>
        <dbReference type="Proteomes" id="UP000283482"/>
    </source>
</evidence>
<dbReference type="EMBL" id="QRHJ01000076">
    <property type="protein sequence ID" value="RHF69963.1"/>
    <property type="molecule type" value="Genomic_DNA"/>
</dbReference>
<feature type="transmembrane region" description="Helical" evidence="1">
    <location>
        <begin position="76"/>
        <end position="94"/>
    </location>
</feature>
<evidence type="ECO:0000313" key="13">
    <source>
        <dbReference type="Proteomes" id="UP000283762"/>
    </source>
</evidence>
<evidence type="ECO:0000313" key="14">
    <source>
        <dbReference type="Proteomes" id="UP000285150"/>
    </source>
</evidence>
<evidence type="ECO:0000313" key="9">
    <source>
        <dbReference type="EMBL" id="RHF69963.1"/>
    </source>
</evidence>
<feature type="transmembrane region" description="Helical" evidence="1">
    <location>
        <begin position="6"/>
        <end position="29"/>
    </location>
</feature>
<sequence>MKIILSYITATIILLFLLALPIAGVVAYIRLIRKMRREQITAIPKFSLFMLFLICGTLLMEILLGISGMWSGASTAGFIFLLFVAPALCGMIAWRHRHHSEISKYHCTILHAALGYLLGEAVLIGAVSLFIIGELAYMALLG</sequence>
<evidence type="ECO:0000313" key="5">
    <source>
        <dbReference type="EMBL" id="KWR53596.1"/>
    </source>
</evidence>
<evidence type="ECO:0000313" key="17">
    <source>
        <dbReference type="Proteomes" id="UP000467334"/>
    </source>
</evidence>
<evidence type="ECO:0000313" key="10">
    <source>
        <dbReference type="Proteomes" id="UP000056419"/>
    </source>
</evidence>
<evidence type="ECO:0000256" key="1">
    <source>
        <dbReference type="SAM" id="Phobius"/>
    </source>
</evidence>
<dbReference type="EMBL" id="WCLA01000017">
    <property type="protein sequence ID" value="KAB5327577.1"/>
    <property type="molecule type" value="Genomic_DNA"/>
</dbReference>
<keyword evidence="1" id="KW-0812">Transmembrane</keyword>
<keyword evidence="1" id="KW-1133">Transmembrane helix</keyword>
<evidence type="ECO:0000313" key="6">
    <source>
        <dbReference type="EMBL" id="RGR12529.1"/>
    </source>
</evidence>
<proteinExistence type="predicted"/>
<dbReference type="AlphaFoldDB" id="A0A108T541"/>
<dbReference type="EMBL" id="WCLP01000012">
    <property type="protein sequence ID" value="KAB5282445.1"/>
    <property type="molecule type" value="Genomic_DNA"/>
</dbReference>
<evidence type="ECO:0000313" key="15">
    <source>
        <dbReference type="Proteomes" id="UP000431177"/>
    </source>
</evidence>
<dbReference type="EMBL" id="QSGN01000014">
    <property type="protein sequence ID" value="RHB29702.1"/>
    <property type="molecule type" value="Genomic_DNA"/>
</dbReference>
<dbReference type="RefSeq" id="WP_060386156.1">
    <property type="nucleotide sequence ID" value="NZ_AP031449.1"/>
</dbReference>
<protein>
    <submittedName>
        <fullName evidence="5">Uncharacterized protein</fullName>
    </submittedName>
</protein>
<comment type="caution">
    <text evidence="5">The sequence shown here is derived from an EMBL/GenBank/DDBJ whole genome shotgun (WGS) entry which is preliminary data.</text>
</comment>
<dbReference type="Proteomes" id="UP000431177">
    <property type="component" value="Unassembled WGS sequence"/>
</dbReference>
<dbReference type="Proteomes" id="UP000467334">
    <property type="component" value="Unassembled WGS sequence"/>
</dbReference>
<feature type="transmembrane region" description="Helical" evidence="1">
    <location>
        <begin position="49"/>
        <end position="70"/>
    </location>
</feature>
<reference evidence="11 12" key="3">
    <citation type="submission" date="2018-08" db="EMBL/GenBank/DDBJ databases">
        <title>A genome reference for cultivated species of the human gut microbiota.</title>
        <authorList>
            <person name="Zou Y."/>
            <person name="Xue W."/>
            <person name="Luo G."/>
        </authorList>
    </citation>
    <scope>NUCLEOTIDE SEQUENCE [LARGE SCALE GENOMIC DNA]</scope>
    <source>
        <strain evidence="7 14">AF12-7</strain>
        <strain evidence="6 11">AF26-20BH</strain>
        <strain evidence="9 13">AM25-16</strain>
        <strain evidence="8 12">AM40-34</strain>
    </source>
</reference>
<dbReference type="Proteomes" id="UP000283762">
    <property type="component" value="Unassembled WGS sequence"/>
</dbReference>
<dbReference type="PATRIC" id="fig|46506.5.peg.2601"/>
<evidence type="ECO:0000313" key="2">
    <source>
        <dbReference type="EMBL" id="KAB5282445.1"/>
    </source>
</evidence>
<dbReference type="Proteomes" id="UP000283310">
    <property type="component" value="Unassembled WGS sequence"/>
</dbReference>
<dbReference type="EMBL" id="LRGC01000012">
    <property type="protein sequence ID" value="KWR53596.1"/>
    <property type="molecule type" value="Genomic_DNA"/>
</dbReference>